<sequence length="69" mass="7423">MQPEGGSHNTPSATFTLRYDAVDHPVVATNCHSRRASAKTAMRDKATVGFVEANGGKTTILRVPLHECD</sequence>
<dbReference type="Proteomes" id="UP000609802">
    <property type="component" value="Unassembled WGS sequence"/>
</dbReference>
<keyword evidence="2" id="KW-1185">Reference proteome</keyword>
<organism evidence="1 2">
    <name type="scientific">Aliiroseovarius zhejiangensis</name>
    <dbReference type="NCBI Taxonomy" id="1632025"/>
    <lineage>
        <taxon>Bacteria</taxon>
        <taxon>Pseudomonadati</taxon>
        <taxon>Pseudomonadota</taxon>
        <taxon>Alphaproteobacteria</taxon>
        <taxon>Rhodobacterales</taxon>
        <taxon>Paracoccaceae</taxon>
        <taxon>Aliiroseovarius</taxon>
    </lineage>
</organism>
<protein>
    <submittedName>
        <fullName evidence="1">Uncharacterized protein</fullName>
    </submittedName>
</protein>
<accession>A0ABQ3J6Z2</accession>
<evidence type="ECO:0000313" key="1">
    <source>
        <dbReference type="EMBL" id="GHF05491.1"/>
    </source>
</evidence>
<dbReference type="EMBL" id="BNCH01000007">
    <property type="protein sequence ID" value="GHF05491.1"/>
    <property type="molecule type" value="Genomic_DNA"/>
</dbReference>
<reference evidence="2" key="1">
    <citation type="journal article" date="2019" name="Int. J. Syst. Evol. Microbiol.">
        <title>The Global Catalogue of Microorganisms (GCM) 10K type strain sequencing project: providing services to taxonomists for standard genome sequencing and annotation.</title>
        <authorList>
            <consortium name="The Broad Institute Genomics Platform"/>
            <consortium name="The Broad Institute Genome Sequencing Center for Infectious Disease"/>
            <person name="Wu L."/>
            <person name="Ma J."/>
        </authorList>
    </citation>
    <scope>NUCLEOTIDE SEQUENCE [LARGE SCALE GENOMIC DNA]</scope>
    <source>
        <strain evidence="2">KCTC 42443</strain>
    </source>
</reference>
<comment type="caution">
    <text evidence="1">The sequence shown here is derived from an EMBL/GenBank/DDBJ whole genome shotgun (WGS) entry which is preliminary data.</text>
</comment>
<proteinExistence type="predicted"/>
<evidence type="ECO:0000313" key="2">
    <source>
        <dbReference type="Proteomes" id="UP000609802"/>
    </source>
</evidence>
<gene>
    <name evidence="1" type="ORF">GCM10016455_28460</name>
</gene>
<name>A0ABQ3J6Z2_9RHOB</name>